<reference evidence="2 3" key="1">
    <citation type="submission" date="2018-10" db="EMBL/GenBank/DDBJ databases">
        <authorList>
            <person name="Chen X."/>
        </authorList>
    </citation>
    <scope>NUCLEOTIDE SEQUENCE [LARGE SCALE GENOMIC DNA]</scope>
    <source>
        <strain evidence="2 3">YIM 102668</strain>
    </source>
</reference>
<keyword evidence="3" id="KW-1185">Reference proteome</keyword>
<sequence length="71" mass="8071">MFSTYPFTKLFLLSILGIILGWIINALTWTGYFPHSFLNITLFLGIGLMYLSFALLIVSLVLGIFKIIRNV</sequence>
<keyword evidence="1" id="KW-1133">Transmembrane helix</keyword>
<dbReference type="EMBL" id="RDOJ01000011">
    <property type="protein sequence ID" value="RLZ09158.1"/>
    <property type="molecule type" value="Genomic_DNA"/>
</dbReference>
<feature type="transmembrane region" description="Helical" evidence="1">
    <location>
        <begin position="42"/>
        <end position="65"/>
    </location>
</feature>
<evidence type="ECO:0000313" key="2">
    <source>
        <dbReference type="EMBL" id="RLZ09158.1"/>
    </source>
</evidence>
<dbReference type="Proteomes" id="UP000275348">
    <property type="component" value="Unassembled WGS sequence"/>
</dbReference>
<comment type="caution">
    <text evidence="2">The sequence shown here is derived from an EMBL/GenBank/DDBJ whole genome shotgun (WGS) entry which is preliminary data.</text>
</comment>
<accession>A0A3L9M854</accession>
<organism evidence="2 3">
    <name type="scientific">Faecalibacter macacae</name>
    <dbReference type="NCBI Taxonomy" id="1859289"/>
    <lineage>
        <taxon>Bacteria</taxon>
        <taxon>Pseudomonadati</taxon>
        <taxon>Bacteroidota</taxon>
        <taxon>Flavobacteriia</taxon>
        <taxon>Flavobacteriales</taxon>
        <taxon>Weeksellaceae</taxon>
        <taxon>Faecalibacter</taxon>
    </lineage>
</organism>
<keyword evidence="1" id="KW-0812">Transmembrane</keyword>
<evidence type="ECO:0000313" key="3">
    <source>
        <dbReference type="Proteomes" id="UP000275348"/>
    </source>
</evidence>
<protein>
    <submittedName>
        <fullName evidence="2">Uncharacterized protein</fullName>
    </submittedName>
</protein>
<gene>
    <name evidence="2" type="ORF">EAH69_09100</name>
</gene>
<proteinExistence type="predicted"/>
<evidence type="ECO:0000256" key="1">
    <source>
        <dbReference type="SAM" id="Phobius"/>
    </source>
</evidence>
<dbReference type="RefSeq" id="WP_121934885.1">
    <property type="nucleotide sequence ID" value="NZ_RDOJ01000011.1"/>
</dbReference>
<name>A0A3L9M854_9FLAO</name>
<keyword evidence="1" id="KW-0472">Membrane</keyword>
<dbReference type="AlphaFoldDB" id="A0A3L9M854"/>